<name>X0WTP3_9ZZZZ</name>
<protein>
    <recommendedName>
        <fullName evidence="2">Transposase IS116/IS110/IS902 family protein</fullName>
    </recommendedName>
</protein>
<proteinExistence type="predicted"/>
<evidence type="ECO:0008006" key="2">
    <source>
        <dbReference type="Google" id="ProtNLM"/>
    </source>
</evidence>
<reference evidence="1" key="1">
    <citation type="journal article" date="2014" name="Front. Microbiol.">
        <title>High frequency of phylogenetically diverse reductive dehalogenase-homologous genes in deep subseafloor sedimentary metagenomes.</title>
        <authorList>
            <person name="Kawai M."/>
            <person name="Futagami T."/>
            <person name="Toyoda A."/>
            <person name="Takaki Y."/>
            <person name="Nishi S."/>
            <person name="Hori S."/>
            <person name="Arai W."/>
            <person name="Tsubouchi T."/>
            <person name="Morono Y."/>
            <person name="Uchiyama I."/>
            <person name="Ito T."/>
            <person name="Fujiyama A."/>
            <person name="Inagaki F."/>
            <person name="Takami H."/>
        </authorList>
    </citation>
    <scope>NUCLEOTIDE SEQUENCE</scope>
    <source>
        <strain evidence="1">Expedition CK06-06</strain>
    </source>
</reference>
<accession>X0WTP3</accession>
<evidence type="ECO:0000313" key="1">
    <source>
        <dbReference type="EMBL" id="GAG34364.1"/>
    </source>
</evidence>
<sequence>MDTDGFGALANSLYFIQKARVAAQVRKTHLAKNEEKCPITEEVLEKTHAVEEWLEDKVKTYVKAHPAYDWFSKVKGVGDLNIGKVVSLIDIQKASQVSKLWRFAGMGVLNGKAERMQAGEKLHYNKILKSMCWRLAKSLIRAKGAYYEFYKEQKARLTTRLEGDGFTI</sequence>
<gene>
    <name evidence="1" type="ORF">S01H1_65090</name>
</gene>
<dbReference type="EMBL" id="BARS01042949">
    <property type="protein sequence ID" value="GAG34364.1"/>
    <property type="molecule type" value="Genomic_DNA"/>
</dbReference>
<comment type="caution">
    <text evidence="1">The sequence shown here is derived from an EMBL/GenBank/DDBJ whole genome shotgun (WGS) entry which is preliminary data.</text>
</comment>
<dbReference type="AlphaFoldDB" id="X0WTP3"/>
<feature type="non-terminal residue" evidence="1">
    <location>
        <position position="168"/>
    </location>
</feature>
<organism evidence="1">
    <name type="scientific">marine sediment metagenome</name>
    <dbReference type="NCBI Taxonomy" id="412755"/>
    <lineage>
        <taxon>unclassified sequences</taxon>
        <taxon>metagenomes</taxon>
        <taxon>ecological metagenomes</taxon>
    </lineage>
</organism>